<gene>
    <name evidence="1" type="ORF">D0Y65_014881</name>
</gene>
<accession>A0A445KAM6</accession>
<name>A0A445KAM6_GLYSO</name>
<proteinExistence type="predicted"/>
<reference evidence="1 2" key="1">
    <citation type="submission" date="2018-09" db="EMBL/GenBank/DDBJ databases">
        <title>A high-quality reference genome of wild soybean provides a powerful tool to mine soybean genomes.</title>
        <authorList>
            <person name="Xie M."/>
            <person name="Chung C.Y.L."/>
            <person name="Li M.-W."/>
            <person name="Wong F.-L."/>
            <person name="Chan T.-F."/>
            <person name="Lam H.-M."/>
        </authorList>
    </citation>
    <scope>NUCLEOTIDE SEQUENCE [LARGE SCALE GENOMIC DNA]</scope>
    <source>
        <strain evidence="2">cv. W05</strain>
        <tissue evidence="1">Hypocotyl of etiolated seedlings</tissue>
    </source>
</reference>
<comment type="caution">
    <text evidence="1">The sequence shown here is derived from an EMBL/GenBank/DDBJ whole genome shotgun (WGS) entry which is preliminary data.</text>
</comment>
<keyword evidence="2" id="KW-1185">Reference proteome</keyword>
<evidence type="ECO:0000313" key="1">
    <source>
        <dbReference type="EMBL" id="RZC07853.1"/>
    </source>
</evidence>
<sequence length="72" mass="8358">MVLIFKGRVCIATCLPHLLVGKHMKIEILHILVLCDFYRLSMENVLSVMNCNCRCYTTNKVCVLQHSMPKYK</sequence>
<organism evidence="1 2">
    <name type="scientific">Glycine soja</name>
    <name type="common">Wild soybean</name>
    <dbReference type="NCBI Taxonomy" id="3848"/>
    <lineage>
        <taxon>Eukaryota</taxon>
        <taxon>Viridiplantae</taxon>
        <taxon>Streptophyta</taxon>
        <taxon>Embryophyta</taxon>
        <taxon>Tracheophyta</taxon>
        <taxon>Spermatophyta</taxon>
        <taxon>Magnoliopsida</taxon>
        <taxon>eudicotyledons</taxon>
        <taxon>Gunneridae</taxon>
        <taxon>Pentapetalae</taxon>
        <taxon>rosids</taxon>
        <taxon>fabids</taxon>
        <taxon>Fabales</taxon>
        <taxon>Fabaceae</taxon>
        <taxon>Papilionoideae</taxon>
        <taxon>50 kb inversion clade</taxon>
        <taxon>NPAAA clade</taxon>
        <taxon>indigoferoid/millettioid clade</taxon>
        <taxon>Phaseoleae</taxon>
        <taxon>Glycine</taxon>
        <taxon>Glycine subgen. Soja</taxon>
    </lineage>
</organism>
<dbReference type="AlphaFoldDB" id="A0A445KAM6"/>
<protein>
    <submittedName>
        <fullName evidence="1">Uncharacterized protein</fullName>
    </submittedName>
</protein>
<evidence type="ECO:0000313" key="2">
    <source>
        <dbReference type="Proteomes" id="UP000289340"/>
    </source>
</evidence>
<dbReference type="Proteomes" id="UP000289340">
    <property type="component" value="Chromosome 6"/>
</dbReference>
<dbReference type="EMBL" id="QZWG01000006">
    <property type="protein sequence ID" value="RZC07853.1"/>
    <property type="molecule type" value="Genomic_DNA"/>
</dbReference>